<feature type="compositionally biased region" description="Low complexity" evidence="8">
    <location>
        <begin position="991"/>
        <end position="1007"/>
    </location>
</feature>
<dbReference type="GO" id="GO:0005643">
    <property type="term" value="C:nuclear pore"/>
    <property type="evidence" value="ECO:0007669"/>
    <property type="project" value="UniProtKB-SubCell"/>
</dbReference>
<feature type="compositionally biased region" description="Basic and acidic residues" evidence="8">
    <location>
        <begin position="826"/>
        <end position="840"/>
    </location>
</feature>
<feature type="compositionally biased region" description="Low complexity" evidence="8">
    <location>
        <begin position="327"/>
        <end position="342"/>
    </location>
</feature>
<dbReference type="SMART" id="SM00160">
    <property type="entry name" value="RanBD"/>
    <property type="match status" value="1"/>
</dbReference>
<gene>
    <name evidence="10" type="ORF">EURHEDRAFT_375661</name>
</gene>
<keyword evidence="5" id="KW-0811">Translocation</keyword>
<name>A0A017SJZ8_ASPRC</name>
<dbReference type="GeneID" id="63693891"/>
<keyword evidence="4" id="KW-0653">Protein transport</keyword>
<dbReference type="InterPro" id="IPR011993">
    <property type="entry name" value="PH-like_dom_sf"/>
</dbReference>
<feature type="compositionally biased region" description="Basic and acidic residues" evidence="8">
    <location>
        <begin position="1"/>
        <end position="16"/>
    </location>
</feature>
<dbReference type="EMBL" id="KK088416">
    <property type="protein sequence ID" value="EYE97056.1"/>
    <property type="molecule type" value="Genomic_DNA"/>
</dbReference>
<evidence type="ECO:0000256" key="1">
    <source>
        <dbReference type="ARBA" id="ARBA00004567"/>
    </source>
</evidence>
<feature type="compositionally biased region" description="Low complexity" evidence="8">
    <location>
        <begin position="1164"/>
        <end position="1185"/>
    </location>
</feature>
<proteinExistence type="predicted"/>
<dbReference type="Pfam" id="PF00638">
    <property type="entry name" value="Ran_BP1"/>
    <property type="match status" value="1"/>
</dbReference>
<dbReference type="HOGENOM" id="CLU_255442_0_0_1"/>
<dbReference type="InterPro" id="IPR015007">
    <property type="entry name" value="NUP2/50/61"/>
</dbReference>
<dbReference type="SUPFAM" id="SSF50729">
    <property type="entry name" value="PH domain-like"/>
    <property type="match status" value="1"/>
</dbReference>
<accession>A0A017SJZ8</accession>
<comment type="subcellular location">
    <subcellularLocation>
        <location evidence="1">Nucleus</location>
        <location evidence="1">Nuclear pore complex</location>
    </subcellularLocation>
</comment>
<evidence type="ECO:0000256" key="4">
    <source>
        <dbReference type="ARBA" id="ARBA00022927"/>
    </source>
</evidence>
<feature type="compositionally biased region" description="Acidic residues" evidence="8">
    <location>
        <begin position="841"/>
        <end position="851"/>
    </location>
</feature>
<dbReference type="Gene3D" id="2.30.29.30">
    <property type="entry name" value="Pleckstrin-homology domain (PH domain)/Phosphotyrosine-binding domain (PTB)"/>
    <property type="match status" value="1"/>
</dbReference>
<feature type="compositionally biased region" description="Polar residues" evidence="8">
    <location>
        <begin position="376"/>
        <end position="401"/>
    </location>
</feature>
<evidence type="ECO:0000259" key="9">
    <source>
        <dbReference type="PROSITE" id="PS50196"/>
    </source>
</evidence>
<evidence type="ECO:0000256" key="7">
    <source>
        <dbReference type="ARBA" id="ARBA00023242"/>
    </source>
</evidence>
<feature type="compositionally biased region" description="Polar residues" evidence="8">
    <location>
        <begin position="1154"/>
        <end position="1163"/>
    </location>
</feature>
<keyword evidence="3" id="KW-0509">mRNA transport</keyword>
<feature type="compositionally biased region" description="Polar residues" evidence="8">
    <location>
        <begin position="713"/>
        <end position="726"/>
    </location>
</feature>
<feature type="compositionally biased region" description="Basic and acidic residues" evidence="8">
    <location>
        <begin position="852"/>
        <end position="867"/>
    </location>
</feature>
<feature type="region of interest" description="Disordered" evidence="8">
    <location>
        <begin position="1"/>
        <end position="542"/>
    </location>
</feature>
<dbReference type="GO" id="GO:0015031">
    <property type="term" value="P:protein transport"/>
    <property type="evidence" value="ECO:0007669"/>
    <property type="project" value="UniProtKB-KW"/>
</dbReference>
<evidence type="ECO:0000313" key="10">
    <source>
        <dbReference type="EMBL" id="EYE97056.1"/>
    </source>
</evidence>
<evidence type="ECO:0000256" key="2">
    <source>
        <dbReference type="ARBA" id="ARBA00022448"/>
    </source>
</evidence>
<feature type="compositionally biased region" description="Acidic residues" evidence="8">
    <location>
        <begin position="938"/>
        <end position="957"/>
    </location>
</feature>
<evidence type="ECO:0000256" key="6">
    <source>
        <dbReference type="ARBA" id="ARBA00023132"/>
    </source>
</evidence>
<keyword evidence="11" id="KW-1185">Reference proteome</keyword>
<reference evidence="11" key="1">
    <citation type="journal article" date="2014" name="Nat. Commun.">
        <title>Genomic adaptations of the halophilic Dead Sea filamentous fungus Eurotium rubrum.</title>
        <authorList>
            <person name="Kis-Papo T."/>
            <person name="Weig A.R."/>
            <person name="Riley R."/>
            <person name="Persoh D."/>
            <person name="Salamov A."/>
            <person name="Sun H."/>
            <person name="Lipzen A."/>
            <person name="Wasser S.P."/>
            <person name="Rambold G."/>
            <person name="Grigoriev I.V."/>
            <person name="Nevo E."/>
        </authorList>
    </citation>
    <scope>NUCLEOTIDE SEQUENCE [LARGE SCALE GENOMIC DNA]</scope>
    <source>
        <strain evidence="11">CBS 135680</strain>
    </source>
</reference>
<dbReference type="PROSITE" id="PS50196">
    <property type="entry name" value="RANBD1"/>
    <property type="match status" value="1"/>
</dbReference>
<feature type="compositionally biased region" description="Low complexity" evidence="8">
    <location>
        <begin position="1108"/>
        <end position="1126"/>
    </location>
</feature>
<feature type="compositionally biased region" description="Polar residues" evidence="8">
    <location>
        <begin position="215"/>
        <end position="240"/>
    </location>
</feature>
<evidence type="ECO:0000256" key="8">
    <source>
        <dbReference type="SAM" id="MobiDB-lite"/>
    </source>
</evidence>
<feature type="compositionally biased region" description="Polar residues" evidence="8">
    <location>
        <begin position="683"/>
        <end position="704"/>
    </location>
</feature>
<dbReference type="InterPro" id="IPR000156">
    <property type="entry name" value="Ran_bind_dom"/>
</dbReference>
<dbReference type="Proteomes" id="UP000019804">
    <property type="component" value="Unassembled WGS sequence"/>
</dbReference>
<feature type="compositionally biased region" description="Polar residues" evidence="8">
    <location>
        <begin position="415"/>
        <end position="430"/>
    </location>
</feature>
<dbReference type="Pfam" id="PF08911">
    <property type="entry name" value="NUP50"/>
    <property type="match status" value="1"/>
</dbReference>
<dbReference type="PANTHER" id="PTHR38697:SF1">
    <property type="entry name" value="NUCLEAR PORE COMPLEX PROTEIN SIMILAR TO S. CEREVISIAE NUP2 (EUROFUNG)"/>
    <property type="match status" value="1"/>
</dbReference>
<dbReference type="GO" id="GO:0051028">
    <property type="term" value="P:mRNA transport"/>
    <property type="evidence" value="ECO:0007669"/>
    <property type="project" value="UniProtKB-KW"/>
</dbReference>
<feature type="compositionally biased region" description="Low complexity" evidence="8">
    <location>
        <begin position="241"/>
        <end position="260"/>
    </location>
</feature>
<sequence>MSKRGNEGPQGDKDSLNEFLMSSTPEEKPQRASAAQLANRKIRDVRRRRPGTATPSPTPPPPQQPFNSPFGSLNQNANPPASTNGFSFGQSQSFPGPAPTTSQPGTNGTSSPFSFGGGSGGPSFNFAAGSTTTASNPFATVSTAAPSQPTDSGGFGGFKGNIFNLPPASPAPSGGLFGATSGPSAGATPATSGAGLFGQTSASSPAPAPAASTSIFGQSTSDKPSIFGQSTGSTDDSMQTSPDAKSSSASKPSIFGNGTTPAPPPTFGGFGGDNLFSKPASSAPSPSPTKPLFGAKPDEKSTPATPFTFGAKPAEQSGAASPSIFGATTQTSSATTTTTAPSLFGASTSQNPFQSGNLFSGAPAASEKPQGERNPSDSAPKSPFQFTPSAPTGSSLFSKSETAPAPPASGGLFGQNPSLGASQPPSTSNIFAPKPPASTEEKAPTANPFGGIFAPKPASEINPEERKQQPAAQPSFGGGLFSPKPSEPANPTTSTPSFSASTPAAGTAKPPSVFQPSTSLFQPPPAAAPTPASQHLETMQPKGLSVDLNKHLKDDVELLNRVRILNESFKREITKLDPSKDDFDLVILYYMRVRDTIGAPTGGEHAPKRKTWDGDGDQGVPAQKKVKPFGEAASSSVPQMNIAPSSLTSTSNLFGASETAKPSPSKRKADDEDGGVSEPPSAKRSQGDSTTASIFAQTFSNSKSVDSDKEEPSQSPVSSPFKPSTPESKKVAPVSTTPTTSPAKTLFPGPAVSKEPSAPTSLFGQPSSASKPASEAPKNDATPANPFTLKPTENKSAEPAAAPSFSMPKFSGGSGTNFFAQFKTQAESHAEKEKAKRKEEDFDSEEEDEAEWERKDAEKQRKKREELEAQSQRRAKFIPGQGFSFDEDVSTNTQDSKKSDETNGVSFASSTTSVFDTKSETEEKPSNIFSHLSATPTEVEENDGDVTEEASDNEDEGPGPKAATASKDDGSNDSEDGDFGKALKKSKATDKPASATESTSESTPAKPAGGSLFGSVQDEKNEATPKNPFSSLFSTPKPAASSSGNPSLFAPTTSTSGSTSIFGASKNATGGSLFGTSTAGTGSLFGAGQNGVKNDQTWKKDSPIKFASDSSSTSKPDSTSSETPKPFSTLFGAPPAPKPTAGDSKPSLGFTFGAPSTQTSSIFSSAPNSTATSAASTPGTSDAGAGESGDGEAAEALPQVDLARGGAGEENEEVLMETRARGLKMAKEGWDSQGVGFVKILKNRETSRSRVVLRADPSGKVLLNASLMKDLKYTVNGTGVFFPVPQPDGSLEQWAIRTKKEDIGRLGSTMEEAKA</sequence>
<protein>
    <recommendedName>
        <fullName evidence="9">RanBD1 domain-containing protein</fullName>
    </recommendedName>
</protein>
<feature type="compositionally biased region" description="Polar residues" evidence="8">
    <location>
        <begin position="927"/>
        <end position="936"/>
    </location>
</feature>
<feature type="compositionally biased region" description="Low complexity" evidence="8">
    <location>
        <begin position="489"/>
        <end position="505"/>
    </location>
</feature>
<feature type="compositionally biased region" description="Polar residues" evidence="8">
    <location>
        <begin position="1027"/>
        <end position="1046"/>
    </location>
</feature>
<keyword evidence="7" id="KW-0539">Nucleus</keyword>
<feature type="compositionally biased region" description="Polar residues" evidence="8">
    <location>
        <begin position="633"/>
        <end position="654"/>
    </location>
</feature>
<dbReference type="CDD" id="cd13170">
    <property type="entry name" value="RanBD_NUP50"/>
    <property type="match status" value="1"/>
</dbReference>
<feature type="compositionally biased region" description="Low complexity" evidence="8">
    <location>
        <begin position="766"/>
        <end position="776"/>
    </location>
</feature>
<keyword evidence="2" id="KW-0813">Transport</keyword>
<feature type="domain" description="RanBD1" evidence="9">
    <location>
        <begin position="1190"/>
        <end position="1273"/>
    </location>
</feature>
<dbReference type="RefSeq" id="XP_040640744.1">
    <property type="nucleotide sequence ID" value="XM_040778767.1"/>
</dbReference>
<dbReference type="InterPro" id="IPR053074">
    <property type="entry name" value="NPC_Nucleoporin"/>
</dbReference>
<feature type="region of interest" description="Disordered" evidence="8">
    <location>
        <begin position="597"/>
        <end position="1193"/>
    </location>
</feature>
<dbReference type="PANTHER" id="PTHR38697">
    <property type="entry name" value="NUCLEAR PORE COMPLEX PROTEIN SIMILAR TO S. CEREVISIAE NUP2 (EUROFUNG)"/>
    <property type="match status" value="1"/>
</dbReference>
<dbReference type="OrthoDB" id="185618at2759"/>
<dbReference type="STRING" id="1388766.A0A017SJZ8"/>
<feature type="compositionally biased region" description="Polar residues" evidence="8">
    <location>
        <begin position="816"/>
        <end position="825"/>
    </location>
</feature>
<keyword evidence="6" id="KW-0906">Nuclear pore complex</keyword>
<feature type="compositionally biased region" description="Polar residues" evidence="8">
    <location>
        <begin position="345"/>
        <end position="358"/>
    </location>
</feature>
<feature type="compositionally biased region" description="Low complexity" evidence="8">
    <location>
        <begin position="731"/>
        <end position="745"/>
    </location>
</feature>
<evidence type="ECO:0000256" key="5">
    <source>
        <dbReference type="ARBA" id="ARBA00023010"/>
    </source>
</evidence>
<feature type="compositionally biased region" description="Polar residues" evidence="8">
    <location>
        <begin position="1066"/>
        <end position="1081"/>
    </location>
</feature>
<organism evidence="10 11">
    <name type="scientific">Aspergillus ruber (strain CBS 135680)</name>
    <dbReference type="NCBI Taxonomy" id="1388766"/>
    <lineage>
        <taxon>Eukaryota</taxon>
        <taxon>Fungi</taxon>
        <taxon>Dikarya</taxon>
        <taxon>Ascomycota</taxon>
        <taxon>Pezizomycotina</taxon>
        <taxon>Eurotiomycetes</taxon>
        <taxon>Eurotiomycetidae</taxon>
        <taxon>Eurotiales</taxon>
        <taxon>Aspergillaceae</taxon>
        <taxon>Aspergillus</taxon>
        <taxon>Aspergillus subgen. Aspergillus</taxon>
    </lineage>
</organism>
<feature type="compositionally biased region" description="Polar residues" evidence="8">
    <location>
        <begin position="131"/>
        <end position="151"/>
    </location>
</feature>
<feature type="compositionally biased region" description="Low complexity" evidence="8">
    <location>
        <begin position="178"/>
        <end position="214"/>
    </location>
</feature>
<evidence type="ECO:0000313" key="11">
    <source>
        <dbReference type="Proteomes" id="UP000019804"/>
    </source>
</evidence>
<evidence type="ECO:0000256" key="3">
    <source>
        <dbReference type="ARBA" id="ARBA00022816"/>
    </source>
</evidence>
<feature type="compositionally biased region" description="Polar residues" evidence="8">
    <location>
        <begin position="902"/>
        <end position="916"/>
    </location>
</feature>
<feature type="compositionally biased region" description="Low complexity" evidence="8">
    <location>
        <begin position="105"/>
        <end position="114"/>
    </location>
</feature>
<feature type="compositionally biased region" description="Polar residues" evidence="8">
    <location>
        <begin position="71"/>
        <end position="104"/>
    </location>
</feature>